<dbReference type="InterPro" id="IPR004045">
    <property type="entry name" value="Glutathione_S-Trfase_N"/>
</dbReference>
<proteinExistence type="predicted"/>
<dbReference type="CDD" id="cd00570">
    <property type="entry name" value="GST_N_family"/>
    <property type="match status" value="1"/>
</dbReference>
<protein>
    <recommendedName>
        <fullName evidence="1">GST N-terminal domain-containing protein</fullName>
    </recommendedName>
</protein>
<dbReference type="InterPro" id="IPR040079">
    <property type="entry name" value="Glutathione_S-Trfase"/>
</dbReference>
<dbReference type="SUPFAM" id="SSF47616">
    <property type="entry name" value="GST C-terminal domain-like"/>
    <property type="match status" value="1"/>
</dbReference>
<dbReference type="Proteomes" id="UP000048984">
    <property type="component" value="Unassembled WGS sequence"/>
</dbReference>
<evidence type="ECO:0000259" key="1">
    <source>
        <dbReference type="PROSITE" id="PS50404"/>
    </source>
</evidence>
<dbReference type="Pfam" id="PF13410">
    <property type="entry name" value="GST_C_2"/>
    <property type="match status" value="1"/>
</dbReference>
<sequence length="217" mass="23060">MRLYHLPVSLYSFKVRLGLALMGVGLELVEPPGGSYRSAEYRAINPAGTIPALVDGDFWLAESDAILGHVEALGLGHRITPADPRRAARAVMLSRWHDLRLEPALRRLFPHVAPATRDATVVAEADRLMAEAFALIDAAVSPDGPFVTGPTPSVADCGYAATLIWLDALAAPLGLSAAPGPRLARAAAALRIEPWLDAEFARYPALVAAWVDGKLAG</sequence>
<dbReference type="PROSITE" id="PS50404">
    <property type="entry name" value="GST_NTER"/>
    <property type="match status" value="1"/>
</dbReference>
<dbReference type="SFLD" id="SFLDS00019">
    <property type="entry name" value="Glutathione_Transferase_(cytos"/>
    <property type="match status" value="1"/>
</dbReference>
<dbReference type="InterPro" id="IPR036249">
    <property type="entry name" value="Thioredoxin-like_sf"/>
</dbReference>
<dbReference type="PANTHER" id="PTHR43968">
    <property type="match status" value="1"/>
</dbReference>
<dbReference type="GO" id="GO:0005737">
    <property type="term" value="C:cytoplasm"/>
    <property type="evidence" value="ECO:0007669"/>
    <property type="project" value="TreeGrafter"/>
</dbReference>
<feature type="domain" description="GST N-terminal" evidence="1">
    <location>
        <begin position="1"/>
        <end position="78"/>
    </location>
</feature>
<reference evidence="2 3" key="1">
    <citation type="submission" date="2015-09" db="EMBL/GenBank/DDBJ databases">
        <authorList>
            <person name="Jackson K.R."/>
            <person name="Lunt B.L."/>
            <person name="Fisher J.N.B."/>
            <person name="Gardner A.V."/>
            <person name="Bailey M.E."/>
            <person name="Deus L.M."/>
            <person name="Earl A.S."/>
            <person name="Gibby P.D."/>
            <person name="Hartmann K.A."/>
            <person name="Liu J.E."/>
            <person name="Manci A.M."/>
            <person name="Nielsen D.A."/>
            <person name="Solomon M.B."/>
            <person name="Breakwell D.P."/>
            <person name="Burnett S.H."/>
            <person name="Grose J.H."/>
        </authorList>
    </citation>
    <scope>NUCLEOTIDE SEQUENCE [LARGE SCALE GENOMIC DNA]</scope>
    <source>
        <strain evidence="2 3">16</strain>
    </source>
</reference>
<dbReference type="AlphaFoldDB" id="A0A0P6VYZ1"/>
<accession>A0A0P6VYZ1</accession>
<dbReference type="OrthoDB" id="9810080at2"/>
<dbReference type="Pfam" id="PF13417">
    <property type="entry name" value="GST_N_3"/>
    <property type="match status" value="1"/>
</dbReference>
<reference evidence="2 3" key="2">
    <citation type="submission" date="2015-10" db="EMBL/GenBank/DDBJ databases">
        <title>Draft Genome Sequence of Prosthecomicrobium hirschii ATCC 27832.</title>
        <authorList>
            <person name="Daniel J."/>
            <person name="Givan S.A."/>
            <person name="Brun Y.V."/>
            <person name="Brown P.J."/>
        </authorList>
    </citation>
    <scope>NUCLEOTIDE SEQUENCE [LARGE SCALE GENOMIC DNA]</scope>
    <source>
        <strain evidence="2 3">16</strain>
    </source>
</reference>
<dbReference type="CDD" id="cd00299">
    <property type="entry name" value="GST_C_family"/>
    <property type="match status" value="1"/>
</dbReference>
<name>A0A0P6VYZ1_9HYPH</name>
<dbReference type="RefSeq" id="WP_054358095.1">
    <property type="nucleotide sequence ID" value="NZ_LJYW01000001.1"/>
</dbReference>
<dbReference type="SUPFAM" id="SSF52833">
    <property type="entry name" value="Thioredoxin-like"/>
    <property type="match status" value="1"/>
</dbReference>
<evidence type="ECO:0000313" key="3">
    <source>
        <dbReference type="Proteomes" id="UP000048984"/>
    </source>
</evidence>
<organism evidence="2 3">
    <name type="scientific">Prosthecodimorpha hirschii</name>
    <dbReference type="NCBI Taxonomy" id="665126"/>
    <lineage>
        <taxon>Bacteria</taxon>
        <taxon>Pseudomonadati</taxon>
        <taxon>Pseudomonadota</taxon>
        <taxon>Alphaproteobacteria</taxon>
        <taxon>Hyphomicrobiales</taxon>
        <taxon>Ancalomicrobiaceae</taxon>
        <taxon>Prosthecodimorpha</taxon>
    </lineage>
</organism>
<dbReference type="EMBL" id="LJYW01000001">
    <property type="protein sequence ID" value="KPL51932.1"/>
    <property type="molecule type" value="Genomic_DNA"/>
</dbReference>
<dbReference type="Gene3D" id="1.20.1050.10">
    <property type="match status" value="1"/>
</dbReference>
<gene>
    <name evidence="2" type="ORF">ABB55_06575</name>
</gene>
<dbReference type="PANTHER" id="PTHR43968:SF6">
    <property type="entry name" value="GLUTATHIONE S-TRANSFERASE OMEGA"/>
    <property type="match status" value="1"/>
</dbReference>
<dbReference type="InterPro" id="IPR036282">
    <property type="entry name" value="Glutathione-S-Trfase_C_sf"/>
</dbReference>
<dbReference type="Gene3D" id="3.40.30.10">
    <property type="entry name" value="Glutaredoxin"/>
    <property type="match status" value="1"/>
</dbReference>
<dbReference type="InterPro" id="IPR050983">
    <property type="entry name" value="GST_Omega/HSP26"/>
</dbReference>
<dbReference type="STRING" id="665126.ABB55_06575"/>
<keyword evidence="3" id="KW-1185">Reference proteome</keyword>
<evidence type="ECO:0000313" key="2">
    <source>
        <dbReference type="EMBL" id="KPL51932.1"/>
    </source>
</evidence>
<comment type="caution">
    <text evidence="2">The sequence shown here is derived from an EMBL/GenBank/DDBJ whole genome shotgun (WGS) entry which is preliminary data.</text>
</comment>